<dbReference type="InterPro" id="IPR011864">
    <property type="entry name" value="Phosphate_PstC"/>
</dbReference>
<comment type="similarity">
    <text evidence="2 10">Belongs to the binding-protein-dependent transport system permease family. CysTW subfamily.</text>
</comment>
<feature type="transmembrane region" description="Helical" evidence="9">
    <location>
        <begin position="263"/>
        <end position="284"/>
    </location>
</feature>
<evidence type="ECO:0000256" key="4">
    <source>
        <dbReference type="ARBA" id="ARBA00022475"/>
    </source>
</evidence>
<reference evidence="12 13" key="1">
    <citation type="submission" date="2014-06" db="EMBL/GenBank/DDBJ databases">
        <title>Genome characterization of distinct group I Clostridium botulinum lineages.</title>
        <authorList>
            <person name="Giordani F."/>
            <person name="Anselmo A."/>
            <person name="Fillo S."/>
            <person name="Palozzi A.M."/>
            <person name="Fortunato A."/>
            <person name="Gentile B."/>
            <person name="Ciammaruconi A."/>
            <person name="Anniballi F."/>
            <person name="De Medici D."/>
            <person name="Lista F."/>
        </authorList>
    </citation>
    <scope>NUCLEOTIDE SEQUENCE [LARGE SCALE GENOMIC DNA]</scope>
    <source>
        <strain evidence="12 13">B2 450</strain>
    </source>
</reference>
<keyword evidence="6 9" id="KW-0812">Transmembrane</keyword>
<dbReference type="InterPro" id="IPR000515">
    <property type="entry name" value="MetI-like"/>
</dbReference>
<dbReference type="GO" id="GO:0005886">
    <property type="term" value="C:plasma membrane"/>
    <property type="evidence" value="ECO:0007669"/>
    <property type="project" value="UniProtKB-SubCell"/>
</dbReference>
<evidence type="ECO:0000256" key="8">
    <source>
        <dbReference type="ARBA" id="ARBA00023136"/>
    </source>
</evidence>
<organism evidence="12 13">
    <name type="scientific">Clostridium botulinum B2 450</name>
    <dbReference type="NCBI Taxonomy" id="1379739"/>
    <lineage>
        <taxon>Bacteria</taxon>
        <taxon>Bacillati</taxon>
        <taxon>Bacillota</taxon>
        <taxon>Clostridia</taxon>
        <taxon>Eubacteriales</taxon>
        <taxon>Clostridiaceae</taxon>
        <taxon>Clostridium</taxon>
    </lineage>
</organism>
<evidence type="ECO:0000256" key="7">
    <source>
        <dbReference type="ARBA" id="ARBA00022989"/>
    </source>
</evidence>
<dbReference type="PANTHER" id="PTHR30425:SF1">
    <property type="entry name" value="PHOSPHATE TRANSPORT SYSTEM PERMEASE PROTEIN PSTC"/>
    <property type="match status" value="1"/>
</dbReference>
<dbReference type="RefSeq" id="WP_043031133.1">
    <property type="nucleotide sequence ID" value="NZ_JXSU01000006.1"/>
</dbReference>
<evidence type="ECO:0000256" key="10">
    <source>
        <dbReference type="RuleBase" id="RU363054"/>
    </source>
</evidence>
<evidence type="ECO:0000313" key="13">
    <source>
        <dbReference type="Proteomes" id="UP000032250"/>
    </source>
</evidence>
<evidence type="ECO:0000256" key="9">
    <source>
        <dbReference type="RuleBase" id="RU363032"/>
    </source>
</evidence>
<evidence type="ECO:0000256" key="6">
    <source>
        <dbReference type="ARBA" id="ARBA00022692"/>
    </source>
</evidence>
<keyword evidence="5 10" id="KW-0592">Phosphate transport</keyword>
<dbReference type="SUPFAM" id="SSF161098">
    <property type="entry name" value="MetI-like"/>
    <property type="match status" value="1"/>
</dbReference>
<name>A0A0D1C2Q7_CLOBO</name>
<dbReference type="GO" id="GO:0006817">
    <property type="term" value="P:phosphate ion transport"/>
    <property type="evidence" value="ECO:0007669"/>
    <property type="project" value="UniProtKB-KW"/>
</dbReference>
<dbReference type="HOGENOM" id="CLU_033621_1_0_9"/>
<dbReference type="InterPro" id="IPR035906">
    <property type="entry name" value="MetI-like_sf"/>
</dbReference>
<evidence type="ECO:0000313" key="12">
    <source>
        <dbReference type="EMBL" id="KIS25371.1"/>
    </source>
</evidence>
<feature type="transmembrane region" description="Helical" evidence="9">
    <location>
        <begin position="147"/>
        <end position="166"/>
    </location>
</feature>
<keyword evidence="3 9" id="KW-0813">Transport</keyword>
<keyword evidence="4 10" id="KW-1003">Cell membrane</keyword>
<evidence type="ECO:0000256" key="5">
    <source>
        <dbReference type="ARBA" id="ARBA00022592"/>
    </source>
</evidence>
<feature type="transmembrane region" description="Helical" evidence="9">
    <location>
        <begin position="12"/>
        <end position="35"/>
    </location>
</feature>
<feature type="transmembrane region" description="Helical" evidence="9">
    <location>
        <begin position="203"/>
        <end position="226"/>
    </location>
</feature>
<feature type="transmembrane region" description="Helical" evidence="9">
    <location>
        <begin position="111"/>
        <end position="135"/>
    </location>
</feature>
<gene>
    <name evidence="12" type="ORF">N495_01985</name>
</gene>
<sequence>MKILYKFWDRLFYYIIKFFTFLSIVILSLILIFILKESLNIFQNVSFMDFITKSVWEPSGETPNLSILSFIVSTIYVTFLAVIIALPIAIGTSIFLANIASKRLRNILKPIIDMLSGIPSVIYGFIGLSVVVKFFERRLGVSSGECILSAAIVLAIMILPFIISNCTDTMIKVYDKYFIYSKSLGISKWYMMNNLIIPASKKAILASIILAVGRGMGETMAVMMVIGNSPLMPKLFGKGETIPSLIALEMGSAQVDSMHYNGLFASGLILMIMLFIINSIFYMLKKNIQQ</sequence>
<dbReference type="AlphaFoldDB" id="A0A0D1C2Q7"/>
<dbReference type="OrthoDB" id="9785113at2"/>
<dbReference type="InterPro" id="IPR051124">
    <property type="entry name" value="Phosphate_Transport_Permease"/>
</dbReference>
<evidence type="ECO:0000256" key="1">
    <source>
        <dbReference type="ARBA" id="ARBA00004651"/>
    </source>
</evidence>
<proteinExistence type="inferred from homology"/>
<dbReference type="PANTHER" id="PTHR30425">
    <property type="entry name" value="PHOSPHATE TRANSPORT SYSTEM PERMEASE PROTEIN PST"/>
    <property type="match status" value="1"/>
</dbReference>
<dbReference type="GO" id="GO:0005315">
    <property type="term" value="F:phosphate transmembrane transporter activity"/>
    <property type="evidence" value="ECO:0007669"/>
    <property type="project" value="InterPro"/>
</dbReference>
<dbReference type="PROSITE" id="PS50928">
    <property type="entry name" value="ABC_TM1"/>
    <property type="match status" value="1"/>
</dbReference>
<comment type="function">
    <text evidence="10">Part of the binding-protein-dependent transport system for phosphate; probably responsible for the translocation of the substrate across the membrane.</text>
</comment>
<feature type="domain" description="ABC transmembrane type-1" evidence="11">
    <location>
        <begin position="71"/>
        <end position="281"/>
    </location>
</feature>
<evidence type="ECO:0000256" key="2">
    <source>
        <dbReference type="ARBA" id="ARBA00007069"/>
    </source>
</evidence>
<dbReference type="Gene3D" id="1.10.3720.10">
    <property type="entry name" value="MetI-like"/>
    <property type="match status" value="1"/>
</dbReference>
<dbReference type="PATRIC" id="fig|1379739.3.peg.704"/>
<comment type="caution">
    <text evidence="12">The sequence shown here is derived from an EMBL/GenBank/DDBJ whole genome shotgun (WGS) entry which is preliminary data.</text>
</comment>
<accession>A0A0D1C2Q7</accession>
<feature type="transmembrane region" description="Helical" evidence="9">
    <location>
        <begin position="67"/>
        <end position="99"/>
    </location>
</feature>
<evidence type="ECO:0000256" key="3">
    <source>
        <dbReference type="ARBA" id="ARBA00022448"/>
    </source>
</evidence>
<dbReference type="CDD" id="cd06261">
    <property type="entry name" value="TM_PBP2"/>
    <property type="match status" value="1"/>
</dbReference>
<evidence type="ECO:0000259" key="11">
    <source>
        <dbReference type="PROSITE" id="PS50928"/>
    </source>
</evidence>
<protein>
    <recommendedName>
        <fullName evidence="10">Phosphate transport system permease protein</fullName>
    </recommendedName>
</protein>
<keyword evidence="7 9" id="KW-1133">Transmembrane helix</keyword>
<keyword evidence="8 9" id="KW-0472">Membrane</keyword>
<dbReference type="NCBIfam" id="TIGR02138">
    <property type="entry name" value="phosphate_pstC"/>
    <property type="match status" value="1"/>
</dbReference>
<comment type="subcellular location">
    <subcellularLocation>
        <location evidence="1 9">Cell membrane</location>
        <topology evidence="1 9">Multi-pass membrane protein</topology>
    </subcellularLocation>
</comment>
<dbReference type="EMBL" id="JXSU01000006">
    <property type="protein sequence ID" value="KIS25371.1"/>
    <property type="molecule type" value="Genomic_DNA"/>
</dbReference>
<dbReference type="Proteomes" id="UP000032250">
    <property type="component" value="Unassembled WGS sequence"/>
</dbReference>
<dbReference type="Pfam" id="PF00528">
    <property type="entry name" value="BPD_transp_1"/>
    <property type="match status" value="1"/>
</dbReference>